<sequence>MKIPLVSFLVVTLLTSLVVAIEPYCVMAPFKRQQVGTSVNVTWDASQIPKGLKANDMFSAIVVCRERTYASLEKKFFSLIDYVNEIFKVGIRAVYISDDPELIGATCKAKVSIQKVTGYSYPFRLHQCIMGFQNVLQHKKYLPDKTFSGRAYLFASAFAFTCYVSR</sequence>
<dbReference type="AlphaFoldDB" id="A0A9N8VNR2"/>
<keyword evidence="1" id="KW-0732">Signal</keyword>
<evidence type="ECO:0000256" key="1">
    <source>
        <dbReference type="SAM" id="SignalP"/>
    </source>
</evidence>
<evidence type="ECO:0000313" key="3">
    <source>
        <dbReference type="Proteomes" id="UP000789570"/>
    </source>
</evidence>
<feature type="signal peptide" evidence="1">
    <location>
        <begin position="1"/>
        <end position="20"/>
    </location>
</feature>
<evidence type="ECO:0000313" key="2">
    <source>
        <dbReference type="EMBL" id="CAG8461318.1"/>
    </source>
</evidence>
<dbReference type="Proteomes" id="UP000789570">
    <property type="component" value="Unassembled WGS sequence"/>
</dbReference>
<comment type="caution">
    <text evidence="2">The sequence shown here is derived from an EMBL/GenBank/DDBJ whole genome shotgun (WGS) entry which is preliminary data.</text>
</comment>
<dbReference type="EMBL" id="CAJVPQ010000238">
    <property type="protein sequence ID" value="CAG8461318.1"/>
    <property type="molecule type" value="Genomic_DNA"/>
</dbReference>
<dbReference type="OrthoDB" id="2415089at2759"/>
<organism evidence="2 3">
    <name type="scientific">Funneliformis caledonium</name>
    <dbReference type="NCBI Taxonomy" id="1117310"/>
    <lineage>
        <taxon>Eukaryota</taxon>
        <taxon>Fungi</taxon>
        <taxon>Fungi incertae sedis</taxon>
        <taxon>Mucoromycota</taxon>
        <taxon>Glomeromycotina</taxon>
        <taxon>Glomeromycetes</taxon>
        <taxon>Glomerales</taxon>
        <taxon>Glomeraceae</taxon>
        <taxon>Funneliformis</taxon>
    </lineage>
</organism>
<name>A0A9N8VNR2_9GLOM</name>
<gene>
    <name evidence="2" type="ORF">FCALED_LOCUS1755</name>
</gene>
<accession>A0A9N8VNR2</accession>
<feature type="chain" id="PRO_5040308218" evidence="1">
    <location>
        <begin position="21"/>
        <end position="166"/>
    </location>
</feature>
<reference evidence="2" key="1">
    <citation type="submission" date="2021-06" db="EMBL/GenBank/DDBJ databases">
        <authorList>
            <person name="Kallberg Y."/>
            <person name="Tangrot J."/>
            <person name="Rosling A."/>
        </authorList>
    </citation>
    <scope>NUCLEOTIDE SEQUENCE</scope>
    <source>
        <strain evidence="2">UK204</strain>
    </source>
</reference>
<protein>
    <submittedName>
        <fullName evidence="2">12949_t:CDS:1</fullName>
    </submittedName>
</protein>
<keyword evidence="3" id="KW-1185">Reference proteome</keyword>
<proteinExistence type="predicted"/>